<accession>A0A7K0DFA0</accession>
<organism evidence="11 12">
    <name type="scientific">Nocardia macrotermitis</name>
    <dbReference type="NCBI Taxonomy" id="2585198"/>
    <lineage>
        <taxon>Bacteria</taxon>
        <taxon>Bacillati</taxon>
        <taxon>Actinomycetota</taxon>
        <taxon>Actinomycetes</taxon>
        <taxon>Mycobacteriales</taxon>
        <taxon>Nocardiaceae</taxon>
        <taxon>Nocardia</taxon>
    </lineage>
</organism>
<comment type="cofactor">
    <cofactor evidence="1 7">
        <name>FAD</name>
        <dbReference type="ChEBI" id="CHEBI:57692"/>
    </cofactor>
</comment>
<dbReference type="Proteomes" id="UP000438448">
    <property type="component" value="Unassembled WGS sequence"/>
</dbReference>
<dbReference type="FunFam" id="2.40.110.10:FF:000002">
    <property type="entry name" value="Acyl-CoA dehydrogenase fadE12"/>
    <property type="match status" value="1"/>
</dbReference>
<evidence type="ECO:0000313" key="12">
    <source>
        <dbReference type="Proteomes" id="UP000438448"/>
    </source>
</evidence>
<evidence type="ECO:0000256" key="4">
    <source>
        <dbReference type="ARBA" id="ARBA00022827"/>
    </source>
</evidence>
<evidence type="ECO:0000256" key="5">
    <source>
        <dbReference type="ARBA" id="ARBA00023002"/>
    </source>
</evidence>
<dbReference type="GO" id="GO:0016627">
    <property type="term" value="F:oxidoreductase activity, acting on the CH-CH group of donors"/>
    <property type="evidence" value="ECO:0007669"/>
    <property type="project" value="InterPro"/>
</dbReference>
<sequence>MDFREYDELAEYRVAARAWADANIEPAWVEDQHRSGVHQTMALHHRFARDGLLGAGWPREYGGTDVDPRFSDAVFSEIARRGMGADGWSTTHMVIGTISHVGTEEQKQRYIGGALRGEIMIVLGYTEPDNGSDAAAAKTSAVRDGDEWIINGQKMFTSTAQCASHVFVLTRTNPSAPKHDGLTLFVVPTDAAGFEYRPIRTLGGQETTATFYSDVRVPDSARIGGVDDGWNVMRVALVFERGAGSPMAAAGRTAGDLLAWAHATDGVNGAAPIGDPIVAARIGRIATEEEVARLLIARTKFLVAKGELPGVEGSMQKLYNSEVAIRHFEAAVDILGREGIVQWGSADAPADGLFERGFRSSVVDTIRGGASEVLLDIIASRRLGLPRHRQR</sequence>
<dbReference type="OrthoDB" id="3452288at2"/>
<dbReference type="InterPro" id="IPR013786">
    <property type="entry name" value="AcylCoA_DH/ox_N"/>
</dbReference>
<dbReference type="Pfam" id="PF00441">
    <property type="entry name" value="Acyl-CoA_dh_1"/>
    <property type="match status" value="1"/>
</dbReference>
<dbReference type="SUPFAM" id="SSF47203">
    <property type="entry name" value="Acyl-CoA dehydrogenase C-terminal domain-like"/>
    <property type="match status" value="1"/>
</dbReference>
<evidence type="ECO:0000256" key="6">
    <source>
        <dbReference type="ARBA" id="ARBA00052546"/>
    </source>
</evidence>
<feature type="domain" description="Acyl-CoA dehydrogenase/oxidase N-terminal" evidence="10">
    <location>
        <begin position="8"/>
        <end position="118"/>
    </location>
</feature>
<evidence type="ECO:0000256" key="7">
    <source>
        <dbReference type="RuleBase" id="RU362125"/>
    </source>
</evidence>
<keyword evidence="3 7" id="KW-0285">Flavoprotein</keyword>
<dbReference type="InterPro" id="IPR046373">
    <property type="entry name" value="Acyl-CoA_Oxase/DH_mid-dom_sf"/>
</dbReference>
<dbReference type="SUPFAM" id="SSF56645">
    <property type="entry name" value="Acyl-CoA dehydrogenase NM domain-like"/>
    <property type="match status" value="1"/>
</dbReference>
<keyword evidence="5 7" id="KW-0560">Oxidoreductase</keyword>
<reference evidence="11 12" key="1">
    <citation type="submission" date="2019-10" db="EMBL/GenBank/DDBJ databases">
        <title>Nocardia macrotermitis sp. nov. and Nocardia aurantia sp. nov., isolated from the gut of fungus growing-termite Macrotermes natalensis.</title>
        <authorList>
            <person name="Benndorf R."/>
            <person name="Schwitalla J."/>
            <person name="Martin K."/>
            <person name="De Beer W."/>
            <person name="Kaster A.-K."/>
            <person name="Vollmers J."/>
            <person name="Poulsen M."/>
            <person name="Beemelmanns C."/>
        </authorList>
    </citation>
    <scope>NUCLEOTIDE SEQUENCE [LARGE SCALE GENOMIC DNA]</scope>
    <source>
        <strain evidence="11 12">RB20</strain>
    </source>
</reference>
<evidence type="ECO:0000256" key="3">
    <source>
        <dbReference type="ARBA" id="ARBA00022630"/>
    </source>
</evidence>
<feature type="domain" description="Acyl-CoA oxidase/dehydrogenase middle" evidence="9">
    <location>
        <begin position="123"/>
        <end position="206"/>
    </location>
</feature>
<dbReference type="InterPro" id="IPR052161">
    <property type="entry name" value="Mycobact_Acyl-CoA_DH"/>
</dbReference>
<evidence type="ECO:0000313" key="11">
    <source>
        <dbReference type="EMBL" id="MQY24329.1"/>
    </source>
</evidence>
<evidence type="ECO:0000256" key="2">
    <source>
        <dbReference type="ARBA" id="ARBA00009347"/>
    </source>
</evidence>
<dbReference type="InterPro" id="IPR036250">
    <property type="entry name" value="AcylCo_DH-like_C"/>
</dbReference>
<dbReference type="InterPro" id="IPR009100">
    <property type="entry name" value="AcylCoA_DH/oxidase_NM_dom_sf"/>
</dbReference>
<evidence type="ECO:0000259" key="9">
    <source>
        <dbReference type="Pfam" id="PF02770"/>
    </source>
</evidence>
<proteinExistence type="inferred from homology"/>
<feature type="domain" description="Acyl-CoA dehydrogenase/oxidase C-terminal" evidence="8">
    <location>
        <begin position="227"/>
        <end position="381"/>
    </location>
</feature>
<dbReference type="GO" id="GO:0050660">
    <property type="term" value="F:flavin adenine dinucleotide binding"/>
    <property type="evidence" value="ECO:0007669"/>
    <property type="project" value="InterPro"/>
</dbReference>
<evidence type="ECO:0000259" key="8">
    <source>
        <dbReference type="Pfam" id="PF00441"/>
    </source>
</evidence>
<dbReference type="InterPro" id="IPR006091">
    <property type="entry name" value="Acyl-CoA_Oxase/DH_mid-dom"/>
</dbReference>
<dbReference type="Pfam" id="PF02770">
    <property type="entry name" value="Acyl-CoA_dh_M"/>
    <property type="match status" value="1"/>
</dbReference>
<evidence type="ECO:0000259" key="10">
    <source>
        <dbReference type="Pfam" id="PF02771"/>
    </source>
</evidence>
<gene>
    <name evidence="11" type="ORF">NRB20_74640</name>
</gene>
<dbReference type="InterPro" id="IPR037069">
    <property type="entry name" value="AcylCoA_DH/ox_N_sf"/>
</dbReference>
<comment type="caution">
    <text evidence="11">The sequence shown here is derived from an EMBL/GenBank/DDBJ whole genome shotgun (WGS) entry which is preliminary data.</text>
</comment>
<dbReference type="RefSeq" id="WP_153416064.1">
    <property type="nucleotide sequence ID" value="NZ_WEGK01000032.1"/>
</dbReference>
<dbReference type="Pfam" id="PF02771">
    <property type="entry name" value="Acyl-CoA_dh_N"/>
    <property type="match status" value="1"/>
</dbReference>
<keyword evidence="4 7" id="KW-0274">FAD</keyword>
<dbReference type="Gene3D" id="1.10.540.10">
    <property type="entry name" value="Acyl-CoA dehydrogenase/oxidase, N-terminal domain"/>
    <property type="match status" value="1"/>
</dbReference>
<keyword evidence="12" id="KW-1185">Reference proteome</keyword>
<dbReference type="EC" id="1.3.99.-" evidence="11"/>
<evidence type="ECO:0000256" key="1">
    <source>
        <dbReference type="ARBA" id="ARBA00001974"/>
    </source>
</evidence>
<dbReference type="GO" id="GO:0005886">
    <property type="term" value="C:plasma membrane"/>
    <property type="evidence" value="ECO:0007669"/>
    <property type="project" value="TreeGrafter"/>
</dbReference>
<dbReference type="Gene3D" id="1.20.140.10">
    <property type="entry name" value="Butyryl-CoA Dehydrogenase, subunit A, domain 3"/>
    <property type="match status" value="1"/>
</dbReference>
<protein>
    <submittedName>
        <fullName evidence="11">Acyl-CoA dehydrogenase FadE26</fullName>
        <ecNumber evidence="11">1.3.99.-</ecNumber>
    </submittedName>
</protein>
<dbReference type="InterPro" id="IPR009075">
    <property type="entry name" value="AcylCo_DH/oxidase_C"/>
</dbReference>
<dbReference type="Gene3D" id="2.40.110.10">
    <property type="entry name" value="Butyryl-CoA Dehydrogenase, subunit A, domain 2"/>
    <property type="match status" value="1"/>
</dbReference>
<comment type="similarity">
    <text evidence="2 7">Belongs to the acyl-CoA dehydrogenase family.</text>
</comment>
<name>A0A7K0DFA0_9NOCA</name>
<dbReference type="PANTHER" id="PTHR43292:SF3">
    <property type="entry name" value="ACYL-COA DEHYDROGENASE FADE29"/>
    <property type="match status" value="1"/>
</dbReference>
<dbReference type="EMBL" id="WEGK01000032">
    <property type="protein sequence ID" value="MQY24329.1"/>
    <property type="molecule type" value="Genomic_DNA"/>
</dbReference>
<dbReference type="AlphaFoldDB" id="A0A7K0DFA0"/>
<dbReference type="PANTHER" id="PTHR43292">
    <property type="entry name" value="ACYL-COA DEHYDROGENASE"/>
    <property type="match status" value="1"/>
</dbReference>
<comment type="catalytic activity">
    <reaction evidence="6">
        <text>a 2,3-saturated acyl-CoA + A = a 2,3-dehydroacyl-CoA + AH2</text>
        <dbReference type="Rhea" id="RHEA:48608"/>
        <dbReference type="ChEBI" id="CHEBI:13193"/>
        <dbReference type="ChEBI" id="CHEBI:17499"/>
        <dbReference type="ChEBI" id="CHEBI:60015"/>
        <dbReference type="ChEBI" id="CHEBI:65111"/>
    </reaction>
</comment>